<protein>
    <submittedName>
        <fullName evidence="1">Uncharacterized protein</fullName>
    </submittedName>
</protein>
<sequence>MEVSLLQIQFTFPTKLELFRFREDQASKSVFPNEEERQALISSWIASFSNLTVRSTTETETSTMAPGGRGLKGGLKRGKTSNGGSNTTFMPSNGSLEASLPSQLEDISHLDTSVECIKSKLKCWEENHSRLSFQKATGDHFNMGLYLLLELELLSNTMLHSSSYRCWRNKLLEVYKKLVDAGKVPRTHCLYNFIKQDSWESVFDRIESPKFKSLGGCILLHYFH</sequence>
<evidence type="ECO:0000313" key="2">
    <source>
        <dbReference type="Proteomes" id="UP001060085"/>
    </source>
</evidence>
<organism evidence="1 2">
    <name type="scientific">Catharanthus roseus</name>
    <name type="common">Madagascar periwinkle</name>
    <name type="synonym">Vinca rosea</name>
    <dbReference type="NCBI Taxonomy" id="4058"/>
    <lineage>
        <taxon>Eukaryota</taxon>
        <taxon>Viridiplantae</taxon>
        <taxon>Streptophyta</taxon>
        <taxon>Embryophyta</taxon>
        <taxon>Tracheophyta</taxon>
        <taxon>Spermatophyta</taxon>
        <taxon>Magnoliopsida</taxon>
        <taxon>eudicotyledons</taxon>
        <taxon>Gunneridae</taxon>
        <taxon>Pentapetalae</taxon>
        <taxon>asterids</taxon>
        <taxon>lamiids</taxon>
        <taxon>Gentianales</taxon>
        <taxon>Apocynaceae</taxon>
        <taxon>Rauvolfioideae</taxon>
        <taxon>Vinceae</taxon>
        <taxon>Catharanthinae</taxon>
        <taxon>Catharanthus</taxon>
    </lineage>
</organism>
<dbReference type="EMBL" id="CM044707">
    <property type="protein sequence ID" value="KAI5652400.1"/>
    <property type="molecule type" value="Genomic_DNA"/>
</dbReference>
<dbReference type="Proteomes" id="UP001060085">
    <property type="component" value="Linkage Group LG07"/>
</dbReference>
<comment type="caution">
    <text evidence="1">The sequence shown here is derived from an EMBL/GenBank/DDBJ whole genome shotgun (WGS) entry which is preliminary data.</text>
</comment>
<reference evidence="2" key="1">
    <citation type="journal article" date="2023" name="Nat. Plants">
        <title>Single-cell RNA sequencing provides a high-resolution roadmap for understanding the multicellular compartmentation of specialized metabolism.</title>
        <authorList>
            <person name="Sun S."/>
            <person name="Shen X."/>
            <person name="Li Y."/>
            <person name="Li Y."/>
            <person name="Wang S."/>
            <person name="Li R."/>
            <person name="Zhang H."/>
            <person name="Shen G."/>
            <person name="Guo B."/>
            <person name="Wei J."/>
            <person name="Xu J."/>
            <person name="St-Pierre B."/>
            <person name="Chen S."/>
            <person name="Sun C."/>
        </authorList>
    </citation>
    <scope>NUCLEOTIDE SEQUENCE [LARGE SCALE GENOMIC DNA]</scope>
</reference>
<proteinExistence type="predicted"/>
<accession>A0ACB9ZWP7</accession>
<gene>
    <name evidence="1" type="ORF">M9H77_29587</name>
</gene>
<name>A0ACB9ZWP7_CATRO</name>
<evidence type="ECO:0000313" key="1">
    <source>
        <dbReference type="EMBL" id="KAI5652400.1"/>
    </source>
</evidence>
<keyword evidence="2" id="KW-1185">Reference proteome</keyword>